<dbReference type="SUPFAM" id="SSF53474">
    <property type="entry name" value="alpha/beta-Hydrolases"/>
    <property type="match status" value="1"/>
</dbReference>
<keyword evidence="2" id="KW-0378">Hydrolase</keyword>
<dbReference type="PANTHER" id="PTHR43433:SF5">
    <property type="entry name" value="AB HYDROLASE-1 DOMAIN-CONTAINING PROTEIN"/>
    <property type="match status" value="1"/>
</dbReference>
<dbReference type="AlphaFoldDB" id="A0A6A7Y789"/>
<dbReference type="GO" id="GO:0016787">
    <property type="term" value="F:hydrolase activity"/>
    <property type="evidence" value="ECO:0007669"/>
    <property type="project" value="UniProtKB-KW"/>
</dbReference>
<dbReference type="InterPro" id="IPR000073">
    <property type="entry name" value="AB_hydrolase_1"/>
</dbReference>
<proteinExistence type="predicted"/>
<feature type="domain" description="AB hydrolase-1" evidence="1">
    <location>
        <begin position="22"/>
        <end position="248"/>
    </location>
</feature>
<accession>A0A6A7Y789</accession>
<dbReference type="EMBL" id="VWNA01000001">
    <property type="protein sequence ID" value="MQT14565.1"/>
    <property type="molecule type" value="Genomic_DNA"/>
</dbReference>
<organism evidence="2 3">
    <name type="scientific">Segnochrobactrum spirostomi</name>
    <dbReference type="NCBI Taxonomy" id="2608987"/>
    <lineage>
        <taxon>Bacteria</taxon>
        <taxon>Pseudomonadati</taxon>
        <taxon>Pseudomonadota</taxon>
        <taxon>Alphaproteobacteria</taxon>
        <taxon>Hyphomicrobiales</taxon>
        <taxon>Segnochrobactraceae</taxon>
        <taxon>Segnochrobactrum</taxon>
    </lineage>
</organism>
<keyword evidence="3" id="KW-1185">Reference proteome</keyword>
<dbReference type="Pfam" id="PF00561">
    <property type="entry name" value="Abhydrolase_1"/>
    <property type="match status" value="1"/>
</dbReference>
<protein>
    <submittedName>
        <fullName evidence="2">Alpha/beta fold hydrolase</fullName>
    </submittedName>
</protein>
<evidence type="ECO:0000313" key="3">
    <source>
        <dbReference type="Proteomes" id="UP000332515"/>
    </source>
</evidence>
<dbReference type="RefSeq" id="WP_153485568.1">
    <property type="nucleotide sequence ID" value="NZ_VWNA01000001.1"/>
</dbReference>
<sequence length="266" mass="28181">MKMVECGGARVAYRVDGDGPGLVLVHGTGGNAETNWGHLVPDLARHWRVVRPDYSGSGETRDDGGPLGVSRLAAEVVAAAEAADAAPFDLVGFSLGAAVAMTIADEYPHLVRRVVLLGAFIDGADPRQRMQFGLWRDLIASDRAAMARLVLLTGFSPAFLSRLGHDGIAEAISGIVSSNDWEGMARQVELDLTIDVRAAARRIEAPVLVIGCTHDHMVPPDEARAVAAQIPGARYAEMPTGHLAAIEQPDAFTALLRDFLLDGGSD</sequence>
<dbReference type="InterPro" id="IPR029058">
    <property type="entry name" value="AB_hydrolase_fold"/>
</dbReference>
<dbReference type="PRINTS" id="PR00111">
    <property type="entry name" value="ABHYDROLASE"/>
</dbReference>
<dbReference type="Gene3D" id="3.40.50.1820">
    <property type="entry name" value="alpha/beta hydrolase"/>
    <property type="match status" value="1"/>
</dbReference>
<dbReference type="Proteomes" id="UP000332515">
    <property type="component" value="Unassembled WGS sequence"/>
</dbReference>
<dbReference type="InterPro" id="IPR050471">
    <property type="entry name" value="AB_hydrolase"/>
</dbReference>
<reference evidence="2 3" key="1">
    <citation type="submission" date="2019-09" db="EMBL/GenBank/DDBJ databases">
        <title>Segnochrobactrum spirostomi gen. nov., sp. nov., isolated from the ciliate Spirostomum cf. yagiui and description of a novel family, Segnochrobactraceae fam. nov. within the order Rhizobiales of the class Alphaproteobacteria.</title>
        <authorList>
            <person name="Akter S."/>
            <person name="Shazib S.U.A."/>
            <person name="Shin M.K."/>
        </authorList>
    </citation>
    <scope>NUCLEOTIDE SEQUENCE [LARGE SCALE GENOMIC DNA]</scope>
    <source>
        <strain evidence="2 3">Sp-1</strain>
    </source>
</reference>
<gene>
    <name evidence="2" type="ORF">F0357_18285</name>
</gene>
<comment type="caution">
    <text evidence="2">The sequence shown here is derived from an EMBL/GenBank/DDBJ whole genome shotgun (WGS) entry which is preliminary data.</text>
</comment>
<evidence type="ECO:0000259" key="1">
    <source>
        <dbReference type="Pfam" id="PF00561"/>
    </source>
</evidence>
<evidence type="ECO:0000313" key="2">
    <source>
        <dbReference type="EMBL" id="MQT14565.1"/>
    </source>
</evidence>
<dbReference type="PANTHER" id="PTHR43433">
    <property type="entry name" value="HYDROLASE, ALPHA/BETA FOLD FAMILY PROTEIN"/>
    <property type="match status" value="1"/>
</dbReference>
<name>A0A6A7Y789_9HYPH</name>